<dbReference type="EMBL" id="JBANDC010000010">
    <property type="protein sequence ID" value="MEM4988795.1"/>
    <property type="molecule type" value="Genomic_DNA"/>
</dbReference>
<organism evidence="1 2">
    <name type="scientific">Collimonas rhizosphaerae</name>
    <dbReference type="NCBI Taxonomy" id="3126357"/>
    <lineage>
        <taxon>Bacteria</taxon>
        <taxon>Pseudomonadati</taxon>
        <taxon>Pseudomonadota</taxon>
        <taxon>Betaproteobacteria</taxon>
        <taxon>Burkholderiales</taxon>
        <taxon>Oxalobacteraceae</taxon>
        <taxon>Collimonas</taxon>
    </lineage>
</organism>
<name>A0ABU9PXQ9_9BURK</name>
<gene>
    <name evidence="1" type="ORF">V8G57_15485</name>
</gene>
<sequence>MEDEVKRFGKLSIDQIRQLIQFVPFLEQARPELAALMAAKPEKAAQFFKPGVAWGNAYDYPIEEQLALFLAVAGLTDFVVQAAKAPDPMAELAKLDDHPEYQEWAGGAGKQFEIHDLLGALYGLFGTFECLMLYGYYLNELLAIANSQGNDEALFNAIRVDPVAITSETAAHRISRAVVQADAKFFSGLQNALLGKTGKQARYLQKFKVLMQILLESGLLDRPNAEIRSLAFELDVYADNPGAEKNLNELIRKFRHKKTIPK</sequence>
<evidence type="ECO:0000313" key="2">
    <source>
        <dbReference type="Proteomes" id="UP001495910"/>
    </source>
</evidence>
<reference evidence="1 2" key="1">
    <citation type="submission" date="2024-02" db="EMBL/GenBank/DDBJ databases">
        <title>Draft genome sequence of Collimonas sp. strain H4R21, an effective mineral-weathering bacterial strain isolated from the beech rhizosphere.</title>
        <authorList>
            <person name="Morin E."/>
            <person name="Uroz S."/>
            <person name="Leveau J.H.J."/>
            <person name="Kumar R."/>
            <person name="Rey M.W."/>
            <person name="Pham J."/>
        </authorList>
    </citation>
    <scope>NUCLEOTIDE SEQUENCE [LARGE SCALE GENOMIC DNA]</scope>
    <source>
        <strain evidence="1 2">H4R21</strain>
    </source>
</reference>
<accession>A0ABU9PXQ9</accession>
<keyword evidence="2" id="KW-1185">Reference proteome</keyword>
<dbReference type="RefSeq" id="WP_342830114.1">
    <property type="nucleotide sequence ID" value="NZ_JBANDC010000010.1"/>
</dbReference>
<protein>
    <submittedName>
        <fullName evidence="1">Uncharacterized protein</fullName>
    </submittedName>
</protein>
<dbReference type="Proteomes" id="UP001495910">
    <property type="component" value="Unassembled WGS sequence"/>
</dbReference>
<evidence type="ECO:0000313" key="1">
    <source>
        <dbReference type="EMBL" id="MEM4988795.1"/>
    </source>
</evidence>
<proteinExistence type="predicted"/>
<comment type="caution">
    <text evidence="1">The sequence shown here is derived from an EMBL/GenBank/DDBJ whole genome shotgun (WGS) entry which is preliminary data.</text>
</comment>